<evidence type="ECO:0000256" key="1">
    <source>
        <dbReference type="SAM" id="Phobius"/>
    </source>
</evidence>
<dbReference type="RefSeq" id="WP_045827725.1">
    <property type="nucleotide sequence ID" value="NZ_JZRB01000002.1"/>
</dbReference>
<comment type="caution">
    <text evidence="2">The sequence shown here is derived from an EMBL/GenBank/DDBJ whole genome shotgun (WGS) entry which is preliminary data.</text>
</comment>
<sequence>MTARLPRHLAAIRAGAFYGILIAFALVVLLPKGLDSVFGMTLPNGWGLGNLAAPLCLLGAIPGALLFALANRKFRS</sequence>
<name>A0A0F3L142_9GAMM</name>
<keyword evidence="1" id="KW-1133">Transmembrane helix</keyword>
<protein>
    <submittedName>
        <fullName evidence="2">Uncharacterized protein</fullName>
    </submittedName>
</protein>
<evidence type="ECO:0000313" key="3">
    <source>
        <dbReference type="Proteomes" id="UP000033651"/>
    </source>
</evidence>
<accession>A0A0F3L142</accession>
<dbReference type="OrthoDB" id="9928676at2"/>
<dbReference type="EMBL" id="JZRB01000002">
    <property type="protein sequence ID" value="KJV37188.1"/>
    <property type="molecule type" value="Genomic_DNA"/>
</dbReference>
<reference evidence="2 3" key="1">
    <citation type="submission" date="2015-03" db="EMBL/GenBank/DDBJ databases">
        <title>Draft genome sequence of Luteibacter yeojuensis strain SU11.</title>
        <authorList>
            <person name="Sulaiman J."/>
            <person name="Priya K."/>
            <person name="Chan K.-G."/>
        </authorList>
    </citation>
    <scope>NUCLEOTIDE SEQUENCE [LARGE SCALE GENOMIC DNA]</scope>
    <source>
        <strain evidence="2 3">SU11</strain>
    </source>
</reference>
<dbReference type="AlphaFoldDB" id="A0A0F3L142"/>
<keyword evidence="3" id="KW-1185">Reference proteome</keyword>
<dbReference type="Proteomes" id="UP000033651">
    <property type="component" value="Unassembled WGS sequence"/>
</dbReference>
<dbReference type="PATRIC" id="fig|345309.4.peg.1309"/>
<feature type="transmembrane region" description="Helical" evidence="1">
    <location>
        <begin position="12"/>
        <end position="31"/>
    </location>
</feature>
<feature type="transmembrane region" description="Helical" evidence="1">
    <location>
        <begin position="51"/>
        <end position="70"/>
    </location>
</feature>
<proteinExistence type="predicted"/>
<keyword evidence="1" id="KW-0812">Transmembrane</keyword>
<keyword evidence="1" id="KW-0472">Membrane</keyword>
<evidence type="ECO:0000313" key="2">
    <source>
        <dbReference type="EMBL" id="KJV37188.1"/>
    </source>
</evidence>
<gene>
    <name evidence="2" type="ORF">VI08_01280</name>
</gene>
<organism evidence="2 3">
    <name type="scientific">Luteibacter yeojuensis</name>
    <dbReference type="NCBI Taxonomy" id="345309"/>
    <lineage>
        <taxon>Bacteria</taxon>
        <taxon>Pseudomonadati</taxon>
        <taxon>Pseudomonadota</taxon>
        <taxon>Gammaproteobacteria</taxon>
        <taxon>Lysobacterales</taxon>
        <taxon>Rhodanobacteraceae</taxon>
        <taxon>Luteibacter</taxon>
    </lineage>
</organism>